<organism evidence="1 2">
    <name type="scientific">Portunus trituberculatus</name>
    <name type="common">Swimming crab</name>
    <name type="synonym">Neptunus trituberculatus</name>
    <dbReference type="NCBI Taxonomy" id="210409"/>
    <lineage>
        <taxon>Eukaryota</taxon>
        <taxon>Metazoa</taxon>
        <taxon>Ecdysozoa</taxon>
        <taxon>Arthropoda</taxon>
        <taxon>Crustacea</taxon>
        <taxon>Multicrustacea</taxon>
        <taxon>Malacostraca</taxon>
        <taxon>Eumalacostraca</taxon>
        <taxon>Eucarida</taxon>
        <taxon>Decapoda</taxon>
        <taxon>Pleocyemata</taxon>
        <taxon>Brachyura</taxon>
        <taxon>Eubrachyura</taxon>
        <taxon>Portunoidea</taxon>
        <taxon>Portunidae</taxon>
        <taxon>Portuninae</taxon>
        <taxon>Portunus</taxon>
    </lineage>
</organism>
<proteinExistence type="predicted"/>
<evidence type="ECO:0000313" key="2">
    <source>
        <dbReference type="Proteomes" id="UP000324222"/>
    </source>
</evidence>
<accession>A0A5B7FM10</accession>
<dbReference type="AlphaFoldDB" id="A0A5B7FM10"/>
<sequence length="63" mass="7245">MKCLAEAQGEREEWKVEKRSSGMRCVVTTSESRNFSPIVAFLPFPSRGADKPRNPENLRRKHV</sequence>
<dbReference type="Proteomes" id="UP000324222">
    <property type="component" value="Unassembled WGS sequence"/>
</dbReference>
<name>A0A5B7FM10_PORTR</name>
<comment type="caution">
    <text evidence="1">The sequence shown here is derived from an EMBL/GenBank/DDBJ whole genome shotgun (WGS) entry which is preliminary data.</text>
</comment>
<keyword evidence="2" id="KW-1185">Reference proteome</keyword>
<protein>
    <submittedName>
        <fullName evidence="1">Uncharacterized protein</fullName>
    </submittedName>
</protein>
<gene>
    <name evidence="1" type="ORF">E2C01_042511</name>
</gene>
<dbReference type="EMBL" id="VSRR010008438">
    <property type="protein sequence ID" value="MPC48730.1"/>
    <property type="molecule type" value="Genomic_DNA"/>
</dbReference>
<reference evidence="1 2" key="1">
    <citation type="submission" date="2019-05" db="EMBL/GenBank/DDBJ databases">
        <title>Another draft genome of Portunus trituberculatus and its Hox gene families provides insights of decapod evolution.</title>
        <authorList>
            <person name="Jeong J.-H."/>
            <person name="Song I."/>
            <person name="Kim S."/>
            <person name="Choi T."/>
            <person name="Kim D."/>
            <person name="Ryu S."/>
            <person name="Kim W."/>
        </authorList>
    </citation>
    <scope>NUCLEOTIDE SEQUENCE [LARGE SCALE GENOMIC DNA]</scope>
    <source>
        <tissue evidence="1">Muscle</tissue>
    </source>
</reference>
<evidence type="ECO:0000313" key="1">
    <source>
        <dbReference type="EMBL" id="MPC48730.1"/>
    </source>
</evidence>